<evidence type="ECO:0000256" key="1">
    <source>
        <dbReference type="SAM" id="SignalP"/>
    </source>
</evidence>
<name>A0A5E4NBD4_9HEMI</name>
<reference evidence="2 3" key="1">
    <citation type="submission" date="2019-08" db="EMBL/GenBank/DDBJ databases">
        <authorList>
            <person name="Alioto T."/>
            <person name="Alioto T."/>
            <person name="Gomez Garrido J."/>
        </authorList>
    </citation>
    <scope>NUCLEOTIDE SEQUENCE [LARGE SCALE GENOMIC DNA]</scope>
</reference>
<keyword evidence="3" id="KW-1185">Reference proteome</keyword>
<organism evidence="2 3">
    <name type="scientific">Cinara cedri</name>
    <dbReference type="NCBI Taxonomy" id="506608"/>
    <lineage>
        <taxon>Eukaryota</taxon>
        <taxon>Metazoa</taxon>
        <taxon>Ecdysozoa</taxon>
        <taxon>Arthropoda</taxon>
        <taxon>Hexapoda</taxon>
        <taxon>Insecta</taxon>
        <taxon>Pterygota</taxon>
        <taxon>Neoptera</taxon>
        <taxon>Paraneoptera</taxon>
        <taxon>Hemiptera</taxon>
        <taxon>Sternorrhyncha</taxon>
        <taxon>Aphidomorpha</taxon>
        <taxon>Aphidoidea</taxon>
        <taxon>Aphididae</taxon>
        <taxon>Lachninae</taxon>
        <taxon>Cinara</taxon>
    </lineage>
</organism>
<protein>
    <submittedName>
        <fullName evidence="2">Uncharacterized protein</fullName>
    </submittedName>
</protein>
<accession>A0A5E4NBD4</accession>
<sequence length="96" mass="11390">MIHLLLKLSYLWSKSYKLWACSTGAQVWLRSVHMGFAEKQRHWFAIHDNIMDLVPQQLHFQQTDRQTNIQEILSKMISCSNSLKKFAESFDFVIVF</sequence>
<dbReference type="EMBL" id="CABPRJ010001911">
    <property type="protein sequence ID" value="VVC40997.1"/>
    <property type="molecule type" value="Genomic_DNA"/>
</dbReference>
<evidence type="ECO:0000313" key="3">
    <source>
        <dbReference type="Proteomes" id="UP000325440"/>
    </source>
</evidence>
<gene>
    <name evidence="2" type="ORF">CINCED_3A005967</name>
</gene>
<proteinExistence type="predicted"/>
<evidence type="ECO:0000313" key="2">
    <source>
        <dbReference type="EMBL" id="VVC40997.1"/>
    </source>
</evidence>
<feature type="signal peptide" evidence="1">
    <location>
        <begin position="1"/>
        <end position="20"/>
    </location>
</feature>
<dbReference type="AlphaFoldDB" id="A0A5E4NBD4"/>
<keyword evidence="1" id="KW-0732">Signal</keyword>
<feature type="chain" id="PRO_5022865061" evidence="1">
    <location>
        <begin position="21"/>
        <end position="96"/>
    </location>
</feature>
<dbReference type="Proteomes" id="UP000325440">
    <property type="component" value="Unassembled WGS sequence"/>
</dbReference>